<evidence type="ECO:0000259" key="7">
    <source>
        <dbReference type="PROSITE" id="PS50156"/>
    </source>
</evidence>
<feature type="transmembrane region" description="Helical" evidence="6">
    <location>
        <begin position="266"/>
        <end position="287"/>
    </location>
</feature>
<feature type="transmembrane region" description="Helical" evidence="6">
    <location>
        <begin position="217"/>
        <end position="233"/>
    </location>
</feature>
<accession>A0ABY4DED4</accession>
<evidence type="ECO:0000256" key="2">
    <source>
        <dbReference type="ARBA" id="ARBA00022475"/>
    </source>
</evidence>
<feature type="transmembrane region" description="Helical" evidence="6">
    <location>
        <begin position="12"/>
        <end position="33"/>
    </location>
</feature>
<feature type="transmembrane region" description="Helical" evidence="6">
    <location>
        <begin position="307"/>
        <end position="333"/>
    </location>
</feature>
<keyword evidence="2" id="KW-1003">Cell membrane</keyword>
<protein>
    <submittedName>
        <fullName evidence="8">Efflux RND transporter permease subunit</fullName>
    </submittedName>
</protein>
<gene>
    <name evidence="8" type="ORF">MUG09_05230</name>
</gene>
<proteinExistence type="predicted"/>
<feature type="transmembrane region" description="Helical" evidence="6">
    <location>
        <begin position="714"/>
        <end position="734"/>
    </location>
</feature>
<evidence type="ECO:0000256" key="6">
    <source>
        <dbReference type="SAM" id="Phobius"/>
    </source>
</evidence>
<feature type="domain" description="SSD" evidence="7">
    <location>
        <begin position="247"/>
        <end position="368"/>
    </location>
</feature>
<dbReference type="PANTHER" id="PTHR33406">
    <property type="entry name" value="MEMBRANE PROTEIN MJ1562-RELATED"/>
    <property type="match status" value="1"/>
</dbReference>
<reference evidence="9" key="1">
    <citation type="journal article" date="2024" name="J Bioinform Genom">
        <title>Complete genome sequence of the type strain bacterium Sphaerochaeta associata GLS2t (VKM B-2742)t.</title>
        <authorList>
            <person name="Troshina O.Y."/>
            <person name="Tepeeva A.N."/>
            <person name="Arzamasceva V.O."/>
            <person name="Whitman W.B."/>
            <person name="Varghese N."/>
            <person name="Shapiro N."/>
            <person name="Woyke T."/>
            <person name="Kripides N.C."/>
            <person name="Vasilenko O.V."/>
        </authorList>
    </citation>
    <scope>NUCLEOTIDE SEQUENCE [LARGE SCALE GENOMIC DNA]</scope>
    <source>
        <strain evidence="9">GLS2T</strain>
    </source>
</reference>
<dbReference type="PROSITE" id="PS50156">
    <property type="entry name" value="SSD"/>
    <property type="match status" value="2"/>
</dbReference>
<evidence type="ECO:0000256" key="5">
    <source>
        <dbReference type="ARBA" id="ARBA00023136"/>
    </source>
</evidence>
<evidence type="ECO:0000313" key="8">
    <source>
        <dbReference type="EMBL" id="UOM52177.1"/>
    </source>
</evidence>
<dbReference type="PANTHER" id="PTHR33406:SF13">
    <property type="entry name" value="MEMBRANE PROTEIN YDFJ"/>
    <property type="match status" value="1"/>
</dbReference>
<feature type="domain" description="SSD" evidence="7">
    <location>
        <begin position="635"/>
        <end position="764"/>
    </location>
</feature>
<feature type="transmembrane region" description="Helical" evidence="6">
    <location>
        <begin position="345"/>
        <end position="369"/>
    </location>
</feature>
<evidence type="ECO:0000256" key="1">
    <source>
        <dbReference type="ARBA" id="ARBA00004651"/>
    </source>
</evidence>
<dbReference type="Gene3D" id="1.20.1640.10">
    <property type="entry name" value="Multidrug efflux transporter AcrB transmembrane domain"/>
    <property type="match status" value="2"/>
</dbReference>
<sequence>MQLLIKTILRYKLLFLAIVLVCTLFAIILLPQLRLNSEYINLLPPKPEHLEISEDVLSTTTQDSKDVYCLFEGNAIFSMQALNALQGVLAELEAIEGLRPPLSALSFITFQKKGTRLASIALNPNKNNEPFTEESSALFAQRLRTDRIARGLLSTEDGDSLLIQLSFQPDTEYSNEIFDAIAHTLDRLRAYGSISLVGTPLFEERVQQYLTYDLERLLLLCLLVIVLMFFLAFRSKRAVIIPFSLSVIALLWTLAVMVLLDYELTVVNIIVPSMVLILGSSYAIHILSEYFQTIKADNTMEEKEERIILAVGRISKTIFGASLTTIVGFLSLVLCELQAFRELGLAVSIGISFCALLSLIYIPSLLAILPNPKQQHLHRFTHGRISKALHRCSIAFVRAWPIALVLMALLLIGFVAVRDDVRLDTDYLTYFPKDDPLIQRSVAFARKIGGSDPHYITLTAPDDEQDYFFKPEVLKQVFAFESHLLATNEDITHLFSFPRYTAALNEIYQGTYGIPDTPGLILMLSRLLKVASSQFETPMLSSLIRDDGARITITVRSYDSRYQSWESLESVRNLQASIQEGVHLLPEGITIDDWGIGVDALRMGNTIKADQDRSLIISLILVFLLVTVQFRSPLMGLLALIPTMTGIMCNYVLMFLFNIPFDVVTVIFASITIGVGVDAAIHFLIRFKLRQKDHPNMEYAVLLSQTLEETGRPILLSSISLIAGLMMLLFASFIPVKYFGLLLSFALLVTTAATLFILPALMMALEKIRNRVQS</sequence>
<feature type="transmembrane region" description="Helical" evidence="6">
    <location>
        <begin position="240"/>
        <end position="260"/>
    </location>
</feature>
<keyword evidence="3 6" id="KW-0812">Transmembrane</keyword>
<feature type="transmembrane region" description="Helical" evidence="6">
    <location>
        <begin position="663"/>
        <end position="685"/>
    </location>
</feature>
<comment type="subcellular location">
    <subcellularLocation>
        <location evidence="1">Cell membrane</location>
        <topology evidence="1">Multi-pass membrane protein</topology>
    </subcellularLocation>
</comment>
<dbReference type="InterPro" id="IPR050545">
    <property type="entry name" value="Mycobact_MmpL"/>
</dbReference>
<dbReference type="InterPro" id="IPR004869">
    <property type="entry name" value="MMPL_dom"/>
</dbReference>
<feature type="transmembrane region" description="Helical" evidence="6">
    <location>
        <begin position="637"/>
        <end position="657"/>
    </location>
</feature>
<dbReference type="Pfam" id="PF03176">
    <property type="entry name" value="MMPL"/>
    <property type="match status" value="2"/>
</dbReference>
<dbReference type="EMBL" id="CP094929">
    <property type="protein sequence ID" value="UOM52177.1"/>
    <property type="molecule type" value="Genomic_DNA"/>
</dbReference>
<feature type="transmembrane region" description="Helical" evidence="6">
    <location>
        <begin position="613"/>
        <end position="630"/>
    </location>
</feature>
<evidence type="ECO:0000256" key="4">
    <source>
        <dbReference type="ARBA" id="ARBA00022989"/>
    </source>
</evidence>
<name>A0ABY4DED4_9SPIR</name>
<keyword evidence="5 6" id="KW-0472">Membrane</keyword>
<dbReference type="RefSeq" id="WP_244774159.1">
    <property type="nucleotide sequence ID" value="NZ_CP094929.1"/>
</dbReference>
<feature type="transmembrane region" description="Helical" evidence="6">
    <location>
        <begin position="395"/>
        <end position="417"/>
    </location>
</feature>
<organism evidence="8 9">
    <name type="scientific">Sphaerochaeta associata</name>
    <dbReference type="NCBI Taxonomy" id="1129264"/>
    <lineage>
        <taxon>Bacteria</taxon>
        <taxon>Pseudomonadati</taxon>
        <taxon>Spirochaetota</taxon>
        <taxon>Spirochaetia</taxon>
        <taxon>Spirochaetales</taxon>
        <taxon>Sphaerochaetaceae</taxon>
        <taxon>Sphaerochaeta</taxon>
    </lineage>
</organism>
<evidence type="ECO:0000256" key="3">
    <source>
        <dbReference type="ARBA" id="ARBA00022692"/>
    </source>
</evidence>
<evidence type="ECO:0000313" key="9">
    <source>
        <dbReference type="Proteomes" id="UP000829708"/>
    </source>
</evidence>
<keyword evidence="9" id="KW-1185">Reference proteome</keyword>
<dbReference type="SUPFAM" id="SSF82866">
    <property type="entry name" value="Multidrug efflux transporter AcrB transmembrane domain"/>
    <property type="match status" value="2"/>
</dbReference>
<dbReference type="InterPro" id="IPR000731">
    <property type="entry name" value="SSD"/>
</dbReference>
<keyword evidence="4 6" id="KW-1133">Transmembrane helix</keyword>
<dbReference type="Proteomes" id="UP000829708">
    <property type="component" value="Chromosome"/>
</dbReference>
<feature type="transmembrane region" description="Helical" evidence="6">
    <location>
        <begin position="740"/>
        <end position="765"/>
    </location>
</feature>